<sequence>FHMMNRQLFLTGPTPPRTSGTTSNISGLSGPTTISTRWLGPSTPNRPSETPWDTRPMQDMKT</sequence>
<evidence type="ECO:0000256" key="1">
    <source>
        <dbReference type="SAM" id="MobiDB-lite"/>
    </source>
</evidence>
<feature type="non-terminal residue" evidence="2">
    <location>
        <position position="1"/>
    </location>
</feature>
<name>A0ABV0NCX0_9TELE</name>
<feature type="compositionally biased region" description="Polar residues" evidence="1">
    <location>
        <begin position="24"/>
        <end position="48"/>
    </location>
</feature>
<comment type="caution">
    <text evidence="2">The sequence shown here is derived from an EMBL/GenBank/DDBJ whole genome shotgun (WGS) entry which is preliminary data.</text>
</comment>
<dbReference type="EMBL" id="JAHRIO010032472">
    <property type="protein sequence ID" value="MEQ2169265.1"/>
    <property type="molecule type" value="Genomic_DNA"/>
</dbReference>
<evidence type="ECO:0000313" key="2">
    <source>
        <dbReference type="EMBL" id="MEQ2169265.1"/>
    </source>
</evidence>
<organism evidence="2 3">
    <name type="scientific">Goodea atripinnis</name>
    <dbReference type="NCBI Taxonomy" id="208336"/>
    <lineage>
        <taxon>Eukaryota</taxon>
        <taxon>Metazoa</taxon>
        <taxon>Chordata</taxon>
        <taxon>Craniata</taxon>
        <taxon>Vertebrata</taxon>
        <taxon>Euteleostomi</taxon>
        <taxon>Actinopterygii</taxon>
        <taxon>Neopterygii</taxon>
        <taxon>Teleostei</taxon>
        <taxon>Neoteleostei</taxon>
        <taxon>Acanthomorphata</taxon>
        <taxon>Ovalentaria</taxon>
        <taxon>Atherinomorphae</taxon>
        <taxon>Cyprinodontiformes</taxon>
        <taxon>Goodeidae</taxon>
        <taxon>Goodea</taxon>
    </lineage>
</organism>
<protein>
    <submittedName>
        <fullName evidence="2">Uncharacterized protein</fullName>
    </submittedName>
</protein>
<proteinExistence type="predicted"/>
<accession>A0ABV0NCX0</accession>
<gene>
    <name evidence="2" type="ORF">GOODEAATRI_023299</name>
</gene>
<feature type="region of interest" description="Disordered" evidence="1">
    <location>
        <begin position="1"/>
        <end position="62"/>
    </location>
</feature>
<feature type="non-terminal residue" evidence="2">
    <location>
        <position position="62"/>
    </location>
</feature>
<dbReference type="Proteomes" id="UP001476798">
    <property type="component" value="Unassembled WGS sequence"/>
</dbReference>
<evidence type="ECO:0000313" key="3">
    <source>
        <dbReference type="Proteomes" id="UP001476798"/>
    </source>
</evidence>
<reference evidence="2 3" key="1">
    <citation type="submission" date="2021-06" db="EMBL/GenBank/DDBJ databases">
        <authorList>
            <person name="Palmer J.M."/>
        </authorList>
    </citation>
    <scope>NUCLEOTIDE SEQUENCE [LARGE SCALE GENOMIC DNA]</scope>
    <source>
        <strain evidence="2 3">GA_2019</strain>
        <tissue evidence="2">Muscle</tissue>
    </source>
</reference>
<keyword evidence="3" id="KW-1185">Reference proteome</keyword>